<dbReference type="PANTHER" id="PTHR19324:SF33">
    <property type="entry name" value="MUCIN-5AC"/>
    <property type="match status" value="1"/>
</dbReference>
<feature type="signal peptide" evidence="1">
    <location>
        <begin position="1"/>
        <end position="24"/>
    </location>
</feature>
<dbReference type="PROSITE" id="PS50835">
    <property type="entry name" value="IG_LIKE"/>
    <property type="match status" value="1"/>
</dbReference>
<reference evidence="3 4" key="1">
    <citation type="submission" date="2022-05" db="EMBL/GenBank/DDBJ databases">
        <authorList>
            <consortium name="Genoscope - CEA"/>
            <person name="William W."/>
        </authorList>
    </citation>
    <scope>NUCLEOTIDE SEQUENCE [LARGE SCALE GENOMIC DNA]</scope>
</reference>
<dbReference type="PANTHER" id="PTHR19324">
    <property type="entry name" value="PERFORIN-LIKE PROTEIN 1"/>
    <property type="match status" value="1"/>
</dbReference>
<dbReference type="InterPro" id="IPR007110">
    <property type="entry name" value="Ig-like_dom"/>
</dbReference>
<evidence type="ECO:0000313" key="3">
    <source>
        <dbReference type="EMBL" id="CAH3017415.1"/>
    </source>
</evidence>
<name>A0ABN8LP14_9CNID</name>
<dbReference type="EMBL" id="CALNXI010000062">
    <property type="protein sequence ID" value="CAH3017415.1"/>
    <property type="molecule type" value="Genomic_DNA"/>
</dbReference>
<comment type="caution">
    <text evidence="3">The sequence shown here is derived from an EMBL/GenBank/DDBJ whole genome shotgun (WGS) entry which is preliminary data.</text>
</comment>
<accession>A0ABN8LP14</accession>
<feature type="domain" description="Ig-like" evidence="2">
    <location>
        <begin position="27"/>
        <end position="117"/>
    </location>
</feature>
<sequence>MSVKFVVFVLNFLGCNYLMSGVASVFPVVNPVQRSIATRKGSSVTLVCFGRNVNPLDTMSVWKFKGQVIKQGGNKKVRTRWLPGGTGNFSLHITNVSDKDVGQYMCSLSVANFNKLDVAESFIKLKLYSSVRWPKGTYALPMPVSGCPKGKKALWSEGFLKQNTEDTTPLSNWSRPTHLKGLKKNNVITQHFCVKEKKSGSDEWPAGKYCIFKKGKCPPGFEEGSIKWDDEDTKNDNKASGVLPDGDYGKDTVVDFCCRSDGSADKPIELPMREPFFLLKHSSSCQLVMGMLVTEEWVFWDCEDKENKNLVSGKIPESFVAKDVKLYYCYYIEK</sequence>
<dbReference type="Proteomes" id="UP001159427">
    <property type="component" value="Unassembled WGS sequence"/>
</dbReference>
<dbReference type="InterPro" id="IPR013151">
    <property type="entry name" value="Immunoglobulin_dom"/>
</dbReference>
<dbReference type="Gene3D" id="2.60.40.10">
    <property type="entry name" value="Immunoglobulins"/>
    <property type="match status" value="1"/>
</dbReference>
<protein>
    <recommendedName>
        <fullName evidence="2">Ig-like domain-containing protein</fullName>
    </recommendedName>
</protein>
<organism evidence="3 4">
    <name type="scientific">Porites evermanni</name>
    <dbReference type="NCBI Taxonomy" id="104178"/>
    <lineage>
        <taxon>Eukaryota</taxon>
        <taxon>Metazoa</taxon>
        <taxon>Cnidaria</taxon>
        <taxon>Anthozoa</taxon>
        <taxon>Hexacorallia</taxon>
        <taxon>Scleractinia</taxon>
        <taxon>Fungiina</taxon>
        <taxon>Poritidae</taxon>
        <taxon>Porites</taxon>
    </lineage>
</organism>
<dbReference type="Pfam" id="PF16977">
    <property type="entry name" value="ApeC"/>
    <property type="match status" value="1"/>
</dbReference>
<dbReference type="InterPro" id="IPR003599">
    <property type="entry name" value="Ig_sub"/>
</dbReference>
<gene>
    <name evidence="3" type="ORF">PEVE_00037626</name>
</gene>
<dbReference type="Pfam" id="PF00047">
    <property type="entry name" value="ig"/>
    <property type="match status" value="1"/>
</dbReference>
<dbReference type="InterPro" id="IPR013783">
    <property type="entry name" value="Ig-like_fold"/>
</dbReference>
<evidence type="ECO:0000259" key="2">
    <source>
        <dbReference type="PROSITE" id="PS50835"/>
    </source>
</evidence>
<dbReference type="SUPFAM" id="SSF48726">
    <property type="entry name" value="Immunoglobulin"/>
    <property type="match status" value="1"/>
</dbReference>
<feature type="chain" id="PRO_5047474719" description="Ig-like domain-containing protein" evidence="1">
    <location>
        <begin position="25"/>
        <end position="334"/>
    </location>
</feature>
<keyword evidence="1" id="KW-0732">Signal</keyword>
<dbReference type="CDD" id="cd00096">
    <property type="entry name" value="Ig"/>
    <property type="match status" value="1"/>
</dbReference>
<evidence type="ECO:0000313" key="4">
    <source>
        <dbReference type="Proteomes" id="UP001159427"/>
    </source>
</evidence>
<keyword evidence="4" id="KW-1185">Reference proteome</keyword>
<dbReference type="InterPro" id="IPR036179">
    <property type="entry name" value="Ig-like_dom_sf"/>
</dbReference>
<dbReference type="SMART" id="SM00409">
    <property type="entry name" value="IG"/>
    <property type="match status" value="1"/>
</dbReference>
<dbReference type="InterPro" id="IPR031569">
    <property type="entry name" value="ApeC"/>
</dbReference>
<evidence type="ECO:0000256" key="1">
    <source>
        <dbReference type="SAM" id="SignalP"/>
    </source>
</evidence>
<proteinExistence type="predicted"/>